<dbReference type="InterPro" id="IPR003625">
    <property type="entry name" value="PTH"/>
</dbReference>
<dbReference type="GO" id="GO:0007267">
    <property type="term" value="P:cell-cell signaling"/>
    <property type="evidence" value="ECO:0007669"/>
    <property type="project" value="TreeGrafter"/>
</dbReference>
<evidence type="ECO:0000256" key="7">
    <source>
        <dbReference type="ARBA" id="ARBA00022702"/>
    </source>
</evidence>
<comment type="subcellular location">
    <subcellularLocation>
        <location evidence="1">Secreted</location>
    </subcellularLocation>
</comment>
<dbReference type="GO" id="GO:0005179">
    <property type="term" value="F:hormone activity"/>
    <property type="evidence" value="ECO:0007669"/>
    <property type="project" value="UniProtKB-KW"/>
</dbReference>
<accession>A0A9Q0Y6H2</accession>
<dbReference type="PROSITE" id="PS00335">
    <property type="entry name" value="PARATHYROID"/>
    <property type="match status" value="1"/>
</dbReference>
<keyword evidence="12" id="KW-1185">Reference proteome</keyword>
<comment type="subunit">
    <text evidence="3">Interacts with PTH1R (via N-terminal extracellular domain).</text>
</comment>
<evidence type="ECO:0000256" key="8">
    <source>
        <dbReference type="ARBA" id="ARBA00022729"/>
    </source>
</evidence>
<dbReference type="GO" id="GO:0006874">
    <property type="term" value="P:intracellular calcium ion homeostasis"/>
    <property type="evidence" value="ECO:0007669"/>
    <property type="project" value="InterPro"/>
</dbReference>
<evidence type="ECO:0000256" key="1">
    <source>
        <dbReference type="ARBA" id="ARBA00004613"/>
    </source>
</evidence>
<dbReference type="GO" id="GO:0005615">
    <property type="term" value="C:extracellular space"/>
    <property type="evidence" value="ECO:0007669"/>
    <property type="project" value="TreeGrafter"/>
</dbReference>
<dbReference type="AlphaFoldDB" id="A0A9Q0Y6H2"/>
<dbReference type="Pfam" id="PF01279">
    <property type="entry name" value="Parathyroid"/>
    <property type="match status" value="1"/>
</dbReference>
<evidence type="ECO:0000256" key="3">
    <source>
        <dbReference type="ARBA" id="ARBA00011605"/>
    </source>
</evidence>
<evidence type="ECO:0000313" key="12">
    <source>
        <dbReference type="Proteomes" id="UP001142489"/>
    </source>
</evidence>
<comment type="function">
    <text evidence="9">Parathyroid hormone elevates calcium level by dissolving the salts in bone and preventing their renal excretion. Acts by binding to its receptor, PTH1R, activating G protein-coupled receptor signaling. Stimulates [1-14C]-2-deoxy-D-glucose (2DG) transport and glycogen synthesis in osteoblastic cells.</text>
</comment>
<dbReference type="GO" id="GO:0031856">
    <property type="term" value="F:parathyroid hormone receptor binding"/>
    <property type="evidence" value="ECO:0007669"/>
    <property type="project" value="TreeGrafter"/>
</dbReference>
<dbReference type="PANTHER" id="PTHR10541">
    <property type="entry name" value="PARATHYROID HORMONE"/>
    <property type="match status" value="1"/>
</dbReference>
<comment type="caution">
    <text evidence="11">The sequence shown here is derived from an EMBL/GenBank/DDBJ whole genome shotgun (WGS) entry which is preliminary data.</text>
</comment>
<keyword evidence="6" id="KW-0165">Cleavage on pair of basic residues</keyword>
<keyword evidence="5" id="KW-0964">Secreted</keyword>
<protein>
    <recommendedName>
        <fullName evidence="4">Parathyroid hormone</fullName>
    </recommendedName>
</protein>
<dbReference type="OrthoDB" id="9890537at2759"/>
<evidence type="ECO:0000256" key="5">
    <source>
        <dbReference type="ARBA" id="ARBA00022525"/>
    </source>
</evidence>
<proteinExistence type="inferred from homology"/>
<sequence length="175" mass="19779">MAGMGTIQVATIRLGSAALLTTRTSFVLCKASISNWNYLHPWIRLDFSTECFISDCAVKMTSTRALAKTAIILYAICFITNADGKAVMKRSVSEMQIMHDLGEHLHAANRQNWLLEKLQTVHHDPQAAEETAVDAKPREVRSWRLLPGHLQAKIQKKPKDWNKGFKDTTFKMKPQ</sequence>
<gene>
    <name evidence="11" type="ORF">JRQ81_000437</name>
</gene>
<name>A0A9Q0Y6H2_9SAUR</name>
<reference evidence="11" key="1">
    <citation type="journal article" date="2023" name="DNA Res.">
        <title>Chromosome-level genome assembly of Phrynocephalus forsythii using third-generation DNA sequencing and Hi-C analysis.</title>
        <authorList>
            <person name="Qi Y."/>
            <person name="Zhao W."/>
            <person name="Zhao Y."/>
            <person name="Niu C."/>
            <person name="Cao S."/>
            <person name="Zhang Y."/>
        </authorList>
    </citation>
    <scope>NUCLEOTIDE SEQUENCE</scope>
    <source>
        <tissue evidence="11">Muscle</tissue>
    </source>
</reference>
<feature type="signal peptide" evidence="10">
    <location>
        <begin position="1"/>
        <end position="17"/>
    </location>
</feature>
<dbReference type="SMART" id="SM00087">
    <property type="entry name" value="PTH"/>
    <property type="match status" value="1"/>
</dbReference>
<comment type="similarity">
    <text evidence="2">Belongs to the parathyroid hormone family.</text>
</comment>
<keyword evidence="8 10" id="KW-0732">Signal</keyword>
<evidence type="ECO:0000256" key="2">
    <source>
        <dbReference type="ARBA" id="ARBA00006307"/>
    </source>
</evidence>
<evidence type="ECO:0000256" key="4">
    <source>
        <dbReference type="ARBA" id="ARBA00022135"/>
    </source>
</evidence>
<dbReference type="Proteomes" id="UP001142489">
    <property type="component" value="Unassembled WGS sequence"/>
</dbReference>
<dbReference type="PANTHER" id="PTHR10541:SF2">
    <property type="entry name" value="PARATHYROID HORMONE"/>
    <property type="match status" value="1"/>
</dbReference>
<feature type="chain" id="PRO_5040225380" description="Parathyroid hormone" evidence="10">
    <location>
        <begin position="18"/>
        <end position="175"/>
    </location>
</feature>
<evidence type="ECO:0000256" key="6">
    <source>
        <dbReference type="ARBA" id="ARBA00022685"/>
    </source>
</evidence>
<organism evidence="11 12">
    <name type="scientific">Phrynocephalus forsythii</name>
    <dbReference type="NCBI Taxonomy" id="171643"/>
    <lineage>
        <taxon>Eukaryota</taxon>
        <taxon>Metazoa</taxon>
        <taxon>Chordata</taxon>
        <taxon>Craniata</taxon>
        <taxon>Vertebrata</taxon>
        <taxon>Euteleostomi</taxon>
        <taxon>Lepidosauria</taxon>
        <taxon>Squamata</taxon>
        <taxon>Bifurcata</taxon>
        <taxon>Unidentata</taxon>
        <taxon>Episquamata</taxon>
        <taxon>Toxicofera</taxon>
        <taxon>Iguania</taxon>
        <taxon>Acrodonta</taxon>
        <taxon>Agamidae</taxon>
        <taxon>Agaminae</taxon>
        <taxon>Phrynocephalus</taxon>
    </lineage>
</organism>
<evidence type="ECO:0000313" key="11">
    <source>
        <dbReference type="EMBL" id="KAJ7344487.1"/>
    </source>
</evidence>
<dbReference type="InterPro" id="IPR001415">
    <property type="entry name" value="PTH/PTH-rel"/>
</dbReference>
<evidence type="ECO:0000256" key="9">
    <source>
        <dbReference type="ARBA" id="ARBA00093407"/>
    </source>
</evidence>
<evidence type="ECO:0000256" key="10">
    <source>
        <dbReference type="SAM" id="SignalP"/>
    </source>
</evidence>
<keyword evidence="7" id="KW-0372">Hormone</keyword>
<dbReference type="EMBL" id="JAPFRF010000001">
    <property type="protein sequence ID" value="KAJ7344487.1"/>
    <property type="molecule type" value="Genomic_DNA"/>
</dbReference>